<dbReference type="AlphaFoldDB" id="A0AAV2HMM5"/>
<dbReference type="Proteomes" id="UP001497497">
    <property type="component" value="Unassembled WGS sequence"/>
</dbReference>
<accession>A0AAV2HMM5</accession>
<evidence type="ECO:0000313" key="2">
    <source>
        <dbReference type="EMBL" id="CAL1535310.1"/>
    </source>
</evidence>
<sequence>MGNICDCDKNGQDNNGVNPRTPLLSGNSHHTPITREPSGTATGQSARSYKPEKSELISSLEELSLISLARIQSVPSLDKTFQDHGKLYNDLYSNFVDLRKCLNEFKAKFEADTAGIPTITECLKLLAKQCGNARLIGSRTKNCIQITYDKRYVSQNCEGQPEEVLETLELYNKANKLIKNLLDKAPQVKSSITLVLEEEHKLKREVTKADPDGKLGPEPLKLTSQNFIKLHKIPTSIDTINNYTSKAFKEIVSGSKILFEDT</sequence>
<protein>
    <submittedName>
        <fullName evidence="2">Uncharacterized protein</fullName>
    </submittedName>
</protein>
<feature type="region of interest" description="Disordered" evidence="1">
    <location>
        <begin position="1"/>
        <end position="50"/>
    </location>
</feature>
<proteinExistence type="predicted"/>
<evidence type="ECO:0000313" key="3">
    <source>
        <dbReference type="Proteomes" id="UP001497497"/>
    </source>
</evidence>
<gene>
    <name evidence="2" type="ORF">GSLYS_00009270001</name>
</gene>
<feature type="compositionally biased region" description="Basic and acidic residues" evidence="1">
    <location>
        <begin position="1"/>
        <end position="11"/>
    </location>
</feature>
<feature type="compositionally biased region" description="Polar residues" evidence="1">
    <location>
        <begin position="12"/>
        <end position="47"/>
    </location>
</feature>
<comment type="caution">
    <text evidence="2">The sequence shown here is derived from an EMBL/GenBank/DDBJ whole genome shotgun (WGS) entry which is preliminary data.</text>
</comment>
<organism evidence="2 3">
    <name type="scientific">Lymnaea stagnalis</name>
    <name type="common">Great pond snail</name>
    <name type="synonym">Helix stagnalis</name>
    <dbReference type="NCBI Taxonomy" id="6523"/>
    <lineage>
        <taxon>Eukaryota</taxon>
        <taxon>Metazoa</taxon>
        <taxon>Spiralia</taxon>
        <taxon>Lophotrochozoa</taxon>
        <taxon>Mollusca</taxon>
        <taxon>Gastropoda</taxon>
        <taxon>Heterobranchia</taxon>
        <taxon>Euthyneura</taxon>
        <taxon>Panpulmonata</taxon>
        <taxon>Hygrophila</taxon>
        <taxon>Lymnaeoidea</taxon>
        <taxon>Lymnaeidae</taxon>
        <taxon>Lymnaea</taxon>
    </lineage>
</organism>
<name>A0AAV2HMM5_LYMST</name>
<reference evidence="2 3" key="1">
    <citation type="submission" date="2024-04" db="EMBL/GenBank/DDBJ databases">
        <authorList>
            <consortium name="Genoscope - CEA"/>
            <person name="William W."/>
        </authorList>
    </citation>
    <scope>NUCLEOTIDE SEQUENCE [LARGE SCALE GENOMIC DNA]</scope>
</reference>
<keyword evidence="3" id="KW-1185">Reference proteome</keyword>
<dbReference type="EMBL" id="CAXITT010000197">
    <property type="protein sequence ID" value="CAL1535310.1"/>
    <property type="molecule type" value="Genomic_DNA"/>
</dbReference>
<evidence type="ECO:0000256" key="1">
    <source>
        <dbReference type="SAM" id="MobiDB-lite"/>
    </source>
</evidence>